<keyword evidence="2" id="KW-1185">Reference proteome</keyword>
<sequence>MDRLGLGLDLSLAPSSWPLPAEELETELVLLGVLGLQDPLRPDVQAAIQ</sequence>
<evidence type="ECO:0000313" key="1">
    <source>
        <dbReference type="EMBL" id="GFH27587.1"/>
    </source>
</evidence>
<name>A0A699ZXB9_HAELA</name>
<feature type="non-terminal residue" evidence="1">
    <location>
        <position position="49"/>
    </location>
</feature>
<evidence type="ECO:0000313" key="2">
    <source>
        <dbReference type="Proteomes" id="UP000485058"/>
    </source>
</evidence>
<gene>
    <name evidence="1" type="ORF">HaLaN_25933</name>
</gene>
<dbReference type="EMBL" id="BLLF01003534">
    <property type="protein sequence ID" value="GFH27587.1"/>
    <property type="molecule type" value="Genomic_DNA"/>
</dbReference>
<protein>
    <submittedName>
        <fullName evidence="1">Uncharacterized protein</fullName>
    </submittedName>
</protein>
<comment type="caution">
    <text evidence="1">The sequence shown here is derived from an EMBL/GenBank/DDBJ whole genome shotgun (WGS) entry which is preliminary data.</text>
</comment>
<organism evidence="1 2">
    <name type="scientific">Haematococcus lacustris</name>
    <name type="common">Green alga</name>
    <name type="synonym">Haematococcus pluvialis</name>
    <dbReference type="NCBI Taxonomy" id="44745"/>
    <lineage>
        <taxon>Eukaryota</taxon>
        <taxon>Viridiplantae</taxon>
        <taxon>Chlorophyta</taxon>
        <taxon>core chlorophytes</taxon>
        <taxon>Chlorophyceae</taxon>
        <taxon>CS clade</taxon>
        <taxon>Chlamydomonadales</taxon>
        <taxon>Haematococcaceae</taxon>
        <taxon>Haematococcus</taxon>
    </lineage>
</organism>
<dbReference type="AlphaFoldDB" id="A0A699ZXB9"/>
<reference evidence="1 2" key="1">
    <citation type="submission" date="2020-02" db="EMBL/GenBank/DDBJ databases">
        <title>Draft genome sequence of Haematococcus lacustris strain NIES-144.</title>
        <authorList>
            <person name="Morimoto D."/>
            <person name="Nakagawa S."/>
            <person name="Yoshida T."/>
            <person name="Sawayama S."/>
        </authorList>
    </citation>
    <scope>NUCLEOTIDE SEQUENCE [LARGE SCALE GENOMIC DNA]</scope>
    <source>
        <strain evidence="1 2">NIES-144</strain>
    </source>
</reference>
<accession>A0A699ZXB9</accession>
<proteinExistence type="predicted"/>
<dbReference type="Proteomes" id="UP000485058">
    <property type="component" value="Unassembled WGS sequence"/>
</dbReference>
<feature type="non-terminal residue" evidence="1">
    <location>
        <position position="1"/>
    </location>
</feature>